<sequence length="439" mass="49938">MKHYFNRILLFTTIISFTLLANSCSNDEEINDATHANNQKIIYKGEEINSFSYSDLKLMKSQLEKSNIEVSNVDLNVKSENSIQSKEAIDNNPCVVALKVTCKTPHPDRSGRYIDASGVLLVPKKNLLTDLKNYRIIIATPPTYTYNNLAPSIAFKKVSLIDGNNELNYLYFWTLQAQSGFAVLIPDYPGFGDSYGQCFHPYLDSKAMVNSTIDLLKSAESTLSANGYRYKKELMITGYSLGGYVAASLARKIETDLSNKYTVKLLFTGGTPCNLKQIADIVRHSNYTQHTFFLSYGLWGYKKNAYPQIKITDYLKPPYDTQSLTYFNGTYVYVNEFFPHNPADIYTEKFIKYLDTDPDLAIMNSILDENSVKPWKNKCRFIMIHGVSDVSVYYQNAKDFANQQNQYGGNVTFYNTVGDHIVAVEGYYLKASQYLKLYE</sequence>
<feature type="signal peptide" evidence="1">
    <location>
        <begin position="1"/>
        <end position="21"/>
    </location>
</feature>
<dbReference type="InterPro" id="IPR005152">
    <property type="entry name" value="Lipase_secreted"/>
</dbReference>
<dbReference type="Pfam" id="PF00326">
    <property type="entry name" value="Peptidase_S9"/>
    <property type="match status" value="1"/>
</dbReference>
<feature type="chain" id="PRO_5015460677" description="Peptidase S9 prolyl oligopeptidase catalytic domain-containing protein" evidence="1">
    <location>
        <begin position="22"/>
        <end position="439"/>
    </location>
</feature>
<dbReference type="Proteomes" id="UP000238042">
    <property type="component" value="Unassembled WGS sequence"/>
</dbReference>
<dbReference type="PANTHER" id="PTHR34853">
    <property type="match status" value="1"/>
</dbReference>
<dbReference type="GO" id="GO:0004806">
    <property type="term" value="F:triacylglycerol lipase activity"/>
    <property type="evidence" value="ECO:0007669"/>
    <property type="project" value="InterPro"/>
</dbReference>
<keyword evidence="4" id="KW-1185">Reference proteome</keyword>
<dbReference type="InterPro" id="IPR029058">
    <property type="entry name" value="AB_hydrolase_fold"/>
</dbReference>
<dbReference type="EMBL" id="PSZM01000046">
    <property type="protein sequence ID" value="PQL90582.1"/>
    <property type="molecule type" value="Genomic_DNA"/>
</dbReference>
<evidence type="ECO:0000313" key="4">
    <source>
        <dbReference type="Proteomes" id="UP000238042"/>
    </source>
</evidence>
<dbReference type="PANTHER" id="PTHR34853:SF1">
    <property type="entry name" value="LIPASE 5"/>
    <property type="match status" value="1"/>
</dbReference>
<dbReference type="Gene3D" id="3.40.50.1820">
    <property type="entry name" value="alpha/beta hydrolase"/>
    <property type="match status" value="1"/>
</dbReference>
<evidence type="ECO:0000256" key="1">
    <source>
        <dbReference type="SAM" id="SignalP"/>
    </source>
</evidence>
<dbReference type="SUPFAM" id="SSF53474">
    <property type="entry name" value="alpha/beta-Hydrolases"/>
    <property type="match status" value="1"/>
</dbReference>
<dbReference type="GO" id="GO:0008236">
    <property type="term" value="F:serine-type peptidase activity"/>
    <property type="evidence" value="ECO:0007669"/>
    <property type="project" value="InterPro"/>
</dbReference>
<dbReference type="AlphaFoldDB" id="A0A2S8A7P5"/>
<protein>
    <recommendedName>
        <fullName evidence="2">Peptidase S9 prolyl oligopeptidase catalytic domain-containing protein</fullName>
    </recommendedName>
</protein>
<keyword evidence="1" id="KW-0732">Signal</keyword>
<gene>
    <name evidence="3" type="ORF">C4S77_11945</name>
</gene>
<evidence type="ECO:0000259" key="2">
    <source>
        <dbReference type="Pfam" id="PF00326"/>
    </source>
</evidence>
<dbReference type="GO" id="GO:0016042">
    <property type="term" value="P:lipid catabolic process"/>
    <property type="evidence" value="ECO:0007669"/>
    <property type="project" value="InterPro"/>
</dbReference>
<dbReference type="InterPro" id="IPR001375">
    <property type="entry name" value="Peptidase_S9_cat"/>
</dbReference>
<accession>A0A2S8A7P5</accession>
<comment type="caution">
    <text evidence="3">The sequence shown here is derived from an EMBL/GenBank/DDBJ whole genome shotgun (WGS) entry which is preliminary data.</text>
</comment>
<dbReference type="GO" id="GO:0006508">
    <property type="term" value="P:proteolysis"/>
    <property type="evidence" value="ECO:0007669"/>
    <property type="project" value="InterPro"/>
</dbReference>
<evidence type="ECO:0000313" key="3">
    <source>
        <dbReference type="EMBL" id="PQL90582.1"/>
    </source>
</evidence>
<dbReference type="OrthoDB" id="9798122at2"/>
<dbReference type="Gene3D" id="1.10.260.160">
    <property type="match status" value="1"/>
</dbReference>
<dbReference type="RefSeq" id="WP_105247726.1">
    <property type="nucleotide sequence ID" value="NZ_PSZM01000046.1"/>
</dbReference>
<reference evidence="3 4" key="1">
    <citation type="submission" date="2018-02" db="EMBL/GenBank/DDBJ databases">
        <title>Genome sequences of Apibacter spp., gut symbionts of Asian honey bees.</title>
        <authorList>
            <person name="Kwong W.K."/>
            <person name="Steele M.I."/>
            <person name="Moran N.A."/>
        </authorList>
    </citation>
    <scope>NUCLEOTIDE SEQUENCE [LARGE SCALE GENOMIC DNA]</scope>
    <source>
        <strain evidence="4">wkB301</strain>
    </source>
</reference>
<feature type="domain" description="Peptidase S9 prolyl oligopeptidase catalytic" evidence="2">
    <location>
        <begin position="176"/>
        <end position="250"/>
    </location>
</feature>
<name>A0A2S8A7P5_9FLAO</name>
<organism evidence="3 4">
    <name type="scientific">Apibacter adventoris</name>
    <dbReference type="NCBI Taxonomy" id="1679466"/>
    <lineage>
        <taxon>Bacteria</taxon>
        <taxon>Pseudomonadati</taxon>
        <taxon>Bacteroidota</taxon>
        <taxon>Flavobacteriia</taxon>
        <taxon>Flavobacteriales</taxon>
        <taxon>Weeksellaceae</taxon>
        <taxon>Apibacter</taxon>
    </lineage>
</organism>
<proteinExistence type="predicted"/>